<accession>A0ACC1RHL3</accession>
<proteinExistence type="predicted"/>
<dbReference type="EMBL" id="JANRMS010003589">
    <property type="protein sequence ID" value="KAJ3517245.1"/>
    <property type="molecule type" value="Genomic_DNA"/>
</dbReference>
<dbReference type="Proteomes" id="UP001148629">
    <property type="component" value="Unassembled WGS sequence"/>
</dbReference>
<evidence type="ECO:0000313" key="1">
    <source>
        <dbReference type="EMBL" id="KAJ3517245.1"/>
    </source>
</evidence>
<organism evidence="1 2">
    <name type="scientific">Fusarium decemcellulare</name>
    <dbReference type="NCBI Taxonomy" id="57161"/>
    <lineage>
        <taxon>Eukaryota</taxon>
        <taxon>Fungi</taxon>
        <taxon>Dikarya</taxon>
        <taxon>Ascomycota</taxon>
        <taxon>Pezizomycotina</taxon>
        <taxon>Sordariomycetes</taxon>
        <taxon>Hypocreomycetidae</taxon>
        <taxon>Hypocreales</taxon>
        <taxon>Nectriaceae</taxon>
        <taxon>Fusarium</taxon>
        <taxon>Fusarium decemcellulare species complex</taxon>
    </lineage>
</organism>
<sequence>MYMSTPAKHRFSGGAFITGPLAGKGTFEGMPQVFLQNGRVKKPLFWIKKGLEPKRQPLGVRLHTNVPATPADESTDESAAAERTSDKE</sequence>
<protein>
    <submittedName>
        <fullName evidence="1">Uncharacterized protein</fullName>
    </submittedName>
</protein>
<evidence type="ECO:0000313" key="2">
    <source>
        <dbReference type="Proteomes" id="UP001148629"/>
    </source>
</evidence>
<gene>
    <name evidence="1" type="ORF">NM208_g14732</name>
</gene>
<comment type="caution">
    <text evidence="1">The sequence shown here is derived from an EMBL/GenBank/DDBJ whole genome shotgun (WGS) entry which is preliminary data.</text>
</comment>
<reference evidence="1" key="1">
    <citation type="submission" date="2022-08" db="EMBL/GenBank/DDBJ databases">
        <title>Genome Sequence of Fusarium decemcellulare.</title>
        <authorList>
            <person name="Buettner E."/>
        </authorList>
    </citation>
    <scope>NUCLEOTIDE SEQUENCE</scope>
    <source>
        <strain evidence="1">Babe19</strain>
    </source>
</reference>
<name>A0ACC1RHL3_9HYPO</name>
<keyword evidence="2" id="KW-1185">Reference proteome</keyword>